<dbReference type="PANTHER" id="PTHR45737">
    <property type="entry name" value="VON WILLEBRAND FACTOR A DOMAIN-CONTAINING PROTEIN 5A"/>
    <property type="match status" value="1"/>
</dbReference>
<protein>
    <recommendedName>
        <fullName evidence="1">VIT domain-containing protein</fullName>
    </recommendedName>
</protein>
<dbReference type="Pfam" id="PF08487">
    <property type="entry name" value="VIT"/>
    <property type="match status" value="1"/>
</dbReference>
<dbReference type="RefSeq" id="WP_134214745.1">
    <property type="nucleotide sequence ID" value="NZ_QFFZ01000041.1"/>
</dbReference>
<dbReference type="EMBL" id="QFFZ01000041">
    <property type="protein sequence ID" value="TEB09651.1"/>
    <property type="molecule type" value="Genomic_DNA"/>
</dbReference>
<evidence type="ECO:0000259" key="1">
    <source>
        <dbReference type="PROSITE" id="PS51468"/>
    </source>
</evidence>
<name>A0A4Y7RLG7_9FIRM</name>
<dbReference type="AlphaFoldDB" id="A0A4Y7RLG7"/>
<evidence type="ECO:0000313" key="3">
    <source>
        <dbReference type="Proteomes" id="UP000297597"/>
    </source>
</evidence>
<dbReference type="OrthoDB" id="9784383at2"/>
<comment type="caution">
    <text evidence="2">The sequence shown here is derived from an EMBL/GenBank/DDBJ whole genome shotgun (WGS) entry which is preliminary data.</text>
</comment>
<dbReference type="PANTHER" id="PTHR45737:SF6">
    <property type="entry name" value="VON WILLEBRAND FACTOR A DOMAIN-CONTAINING PROTEIN 5A"/>
    <property type="match status" value="1"/>
</dbReference>
<dbReference type="PROSITE" id="PS51468">
    <property type="entry name" value="VIT"/>
    <property type="match status" value="1"/>
</dbReference>
<sequence>MLGICAITDKRTGKVFCPLQNVEVRAVIDRALAEVTLTQNYTNASAGNIDAVYTFPLPHGAEVTGFKVKIGGNEINGEFRDKETEHSQSHKRQK</sequence>
<reference evidence="2 3" key="1">
    <citation type="journal article" date="2018" name="Environ. Microbiol.">
        <title>Novel energy conservation strategies and behaviour of Pelotomaculum schinkii driving syntrophic propionate catabolism.</title>
        <authorList>
            <person name="Hidalgo-Ahumada C.A.P."/>
            <person name="Nobu M.K."/>
            <person name="Narihiro T."/>
            <person name="Tamaki H."/>
            <person name="Liu W.T."/>
            <person name="Kamagata Y."/>
            <person name="Stams A.J.M."/>
            <person name="Imachi H."/>
            <person name="Sousa D.Z."/>
        </authorList>
    </citation>
    <scope>NUCLEOTIDE SEQUENCE [LARGE SCALE GENOMIC DNA]</scope>
    <source>
        <strain evidence="2 3">MGP</strain>
    </source>
</reference>
<feature type="domain" description="VIT" evidence="1">
    <location>
        <begin position="3"/>
        <end position="94"/>
    </location>
</feature>
<proteinExistence type="predicted"/>
<dbReference type="InterPro" id="IPR013694">
    <property type="entry name" value="VIT"/>
</dbReference>
<gene>
    <name evidence="2" type="ORF">Pmgp_02960</name>
</gene>
<evidence type="ECO:0000313" key="2">
    <source>
        <dbReference type="EMBL" id="TEB09651.1"/>
    </source>
</evidence>
<accession>A0A4Y7RLG7</accession>
<dbReference type="Proteomes" id="UP000297597">
    <property type="component" value="Unassembled WGS sequence"/>
</dbReference>
<organism evidence="2 3">
    <name type="scientific">Pelotomaculum propionicicum</name>
    <dbReference type="NCBI Taxonomy" id="258475"/>
    <lineage>
        <taxon>Bacteria</taxon>
        <taxon>Bacillati</taxon>
        <taxon>Bacillota</taxon>
        <taxon>Clostridia</taxon>
        <taxon>Eubacteriales</taxon>
        <taxon>Desulfotomaculaceae</taxon>
        <taxon>Pelotomaculum</taxon>
    </lineage>
</organism>
<keyword evidence="3" id="KW-1185">Reference proteome</keyword>